<keyword evidence="13" id="KW-0479">Metal-binding</keyword>
<dbReference type="InterPro" id="IPR041354">
    <property type="entry name" value="4PPT_N"/>
</dbReference>
<evidence type="ECO:0000313" key="16">
    <source>
        <dbReference type="EMBL" id="TGX48412.1"/>
    </source>
</evidence>
<dbReference type="UniPathway" id="UPA00017"/>
<feature type="domain" description="4'-phosphopantetheinyl transferase" evidence="14">
    <location>
        <begin position="111"/>
        <end position="190"/>
    </location>
</feature>
<evidence type="ECO:0000256" key="13">
    <source>
        <dbReference type="PIRSR" id="PIRSR603542-2"/>
    </source>
</evidence>
<comment type="similarity">
    <text evidence="3">Belongs to the P-Pant transferase superfamily. EntD family.</text>
</comment>
<evidence type="ECO:0000256" key="4">
    <source>
        <dbReference type="ARBA" id="ARBA00011503"/>
    </source>
</evidence>
<dbReference type="SUPFAM" id="SSF56214">
    <property type="entry name" value="4'-phosphopantetheinyl transferase"/>
    <property type="match status" value="1"/>
</dbReference>
<comment type="catalytic activity">
    <reaction evidence="11">
        <text>apo-[peptidyl-carrier protein] + CoA = holo-[peptidyl-carrier protein] + adenosine 3',5'-bisphosphate + H(+)</text>
        <dbReference type="Rhea" id="RHEA:46228"/>
        <dbReference type="Rhea" id="RHEA-COMP:11479"/>
        <dbReference type="Rhea" id="RHEA-COMP:11480"/>
        <dbReference type="ChEBI" id="CHEBI:15378"/>
        <dbReference type="ChEBI" id="CHEBI:29999"/>
        <dbReference type="ChEBI" id="CHEBI:57287"/>
        <dbReference type="ChEBI" id="CHEBI:58343"/>
        <dbReference type="ChEBI" id="CHEBI:64479"/>
    </reaction>
</comment>
<evidence type="ECO:0000256" key="9">
    <source>
        <dbReference type="ARBA" id="ARBA00031996"/>
    </source>
</evidence>
<keyword evidence="6 16" id="KW-0808">Transferase</keyword>
<feature type="binding site" evidence="12">
    <location>
        <position position="163"/>
    </location>
    <ligand>
        <name>CoA</name>
        <dbReference type="ChEBI" id="CHEBI:57287"/>
    </ligand>
</feature>
<comment type="function">
    <text evidence="1">Involved in the biosynthesis of the siderophore enterobactin (enterochelin), which is a macrocyclic trimeric lactone of N-(2,3-dihydroxybenzoyl)-serine. The serine trilactone serves as a scaffolding for the three catechol functionalities that provide hexadentate coordination for the tightly ligated iron(2+) atoms. Plays an essential role in the assembly of the enterobactin by catalyzing the transfer of the 4'-phosphopantetheine (Ppant) moiety from coenzyme A to the apo-domains of both EntB (ArCP domain) and EntF (PCP domain) to yield their holo-forms which make them competent for the activation of 2,3-dihydroxybenzoate (DHB) and L-serine, respectively.</text>
</comment>
<sequence>MPMVICPSPLLATICPNFAIGAEIRSFRGGVFVSEENELHVRNASQKRRDEFAAGRSCAAAALKSLGASSLEVGREPGGAPIWPYGATGSISHTDQIAAALVASAKEVRTIGLDVEQIGAVKSDLWPSLFSGAERTKLAQTSDLFAQSVLATMLFAAKEAFYKAQWPITRQWIDFLEVEVEVRGGNFVVHCQKHTAWEQGTRGPVLGAFAISDDVVAAVILVRSNHADGQPYLNPLQIWPG</sequence>
<comment type="subunit">
    <text evidence="4">EntB, EntD, EntE, and EntF form a multienzyme complex called enterobactin synthase.</text>
</comment>
<evidence type="ECO:0000259" key="15">
    <source>
        <dbReference type="Pfam" id="PF17837"/>
    </source>
</evidence>
<comment type="caution">
    <text evidence="16">The sequence shown here is derived from an EMBL/GenBank/DDBJ whole genome shotgun (WGS) entry which is preliminary data.</text>
</comment>
<name>A0A4V3QY03_9SPHN</name>
<organism evidence="16 17">
    <name type="scientific">Sphingomonas gei</name>
    <dbReference type="NCBI Taxonomy" id="1395960"/>
    <lineage>
        <taxon>Bacteria</taxon>
        <taxon>Pseudomonadati</taxon>
        <taxon>Pseudomonadota</taxon>
        <taxon>Alphaproteobacteria</taxon>
        <taxon>Sphingomonadales</taxon>
        <taxon>Sphingomonadaceae</taxon>
        <taxon>Sphingomonas</taxon>
    </lineage>
</organism>
<dbReference type="Gene3D" id="3.90.470.20">
    <property type="entry name" value="4'-phosphopantetheinyl transferase domain"/>
    <property type="match status" value="1"/>
</dbReference>
<dbReference type="OrthoDB" id="8210607at2"/>
<dbReference type="AlphaFoldDB" id="A0A4V3QY03"/>
<dbReference type="InterPro" id="IPR003542">
    <property type="entry name" value="Enbac_synth_compD-like"/>
</dbReference>
<keyword evidence="13" id="KW-0460">Magnesium</keyword>
<evidence type="ECO:0000256" key="8">
    <source>
        <dbReference type="ARBA" id="ARBA00029894"/>
    </source>
</evidence>
<gene>
    <name evidence="16" type="ORF">E5A73_20945</name>
</gene>
<evidence type="ECO:0000256" key="11">
    <source>
        <dbReference type="ARBA" id="ARBA00049191"/>
    </source>
</evidence>
<evidence type="ECO:0000256" key="10">
    <source>
        <dbReference type="ARBA" id="ARBA00049176"/>
    </source>
</evidence>
<dbReference type="PRINTS" id="PR01399">
    <property type="entry name" value="ENTSNTHTASED"/>
</dbReference>
<evidence type="ECO:0000256" key="3">
    <source>
        <dbReference type="ARBA" id="ARBA00008342"/>
    </source>
</evidence>
<protein>
    <recommendedName>
        <fullName evidence="5">Enterobactin synthase component D</fullName>
    </recommendedName>
    <alternativeName>
        <fullName evidence="8">4'-phosphopantetheinyl transferase EntD</fullName>
    </alternativeName>
    <alternativeName>
        <fullName evidence="9">Enterochelin synthase D</fullName>
    </alternativeName>
</protein>
<dbReference type="InterPro" id="IPR037143">
    <property type="entry name" value="4-PPantetheinyl_Trfase_dom_sf"/>
</dbReference>
<feature type="domain" description="4'-phosphopantetheinyl transferase N-terminal" evidence="15">
    <location>
        <begin position="38"/>
        <end position="103"/>
    </location>
</feature>
<reference evidence="16 17" key="1">
    <citation type="submission" date="2019-04" db="EMBL/GenBank/DDBJ databases">
        <title>Sphingomonas psychrotolerans sp. nov., isolated from soil in the Tianshan Mountains, Xinjiang, China.</title>
        <authorList>
            <person name="Luo Y."/>
            <person name="Sheng H."/>
        </authorList>
    </citation>
    <scope>NUCLEOTIDE SEQUENCE [LARGE SCALE GENOMIC DNA]</scope>
    <source>
        <strain evidence="16 17">ZFGT-11</strain>
    </source>
</reference>
<dbReference type="GO" id="GO:0008897">
    <property type="term" value="F:holo-[acyl-carrier-protein] synthase activity"/>
    <property type="evidence" value="ECO:0007669"/>
    <property type="project" value="InterPro"/>
</dbReference>
<evidence type="ECO:0000256" key="12">
    <source>
        <dbReference type="PIRSR" id="PIRSR603542-1"/>
    </source>
</evidence>
<comment type="cofactor">
    <cofactor evidence="13">
        <name>Mg(2+)</name>
        <dbReference type="ChEBI" id="CHEBI:18420"/>
    </cofactor>
</comment>
<feature type="binding site" evidence="13">
    <location>
        <position position="114"/>
    </location>
    <ligand>
        <name>Mg(2+)</name>
        <dbReference type="ChEBI" id="CHEBI:18420"/>
    </ligand>
</feature>
<dbReference type="EMBL" id="SRXT01000012">
    <property type="protein sequence ID" value="TGX48412.1"/>
    <property type="molecule type" value="Genomic_DNA"/>
</dbReference>
<evidence type="ECO:0000256" key="7">
    <source>
        <dbReference type="ARBA" id="ARBA00023191"/>
    </source>
</evidence>
<dbReference type="Pfam" id="PF01648">
    <property type="entry name" value="ACPS"/>
    <property type="match status" value="1"/>
</dbReference>
<proteinExistence type="inferred from homology"/>
<feature type="binding site" evidence="12">
    <location>
        <position position="56"/>
    </location>
    <ligand>
        <name>CoA</name>
        <dbReference type="ChEBI" id="CHEBI:57287"/>
    </ligand>
</feature>
<feature type="binding site" evidence="12">
    <location>
        <begin position="92"/>
        <end position="93"/>
    </location>
    <ligand>
        <name>CoA</name>
        <dbReference type="ChEBI" id="CHEBI:57287"/>
    </ligand>
</feature>
<evidence type="ECO:0000256" key="2">
    <source>
        <dbReference type="ARBA" id="ARBA00004993"/>
    </source>
</evidence>
<dbReference type="GO" id="GO:0000287">
    <property type="term" value="F:magnesium ion binding"/>
    <property type="evidence" value="ECO:0007669"/>
    <property type="project" value="InterPro"/>
</dbReference>
<dbReference type="GO" id="GO:0009239">
    <property type="term" value="P:enterobactin biosynthetic process"/>
    <property type="evidence" value="ECO:0007669"/>
    <property type="project" value="UniProtKB-UniPathway"/>
</dbReference>
<comment type="catalytic activity">
    <reaction evidence="10">
        <text>apo-[aryl-carrier protein] + CoA = holo-[aryl-carrier protein] + adenosine 3',5'-bisphosphate + H(+)</text>
        <dbReference type="Rhea" id="RHEA:48404"/>
        <dbReference type="Rhea" id="RHEA-COMP:15903"/>
        <dbReference type="Rhea" id="RHEA-COMP:17557"/>
        <dbReference type="ChEBI" id="CHEBI:15378"/>
        <dbReference type="ChEBI" id="CHEBI:29999"/>
        <dbReference type="ChEBI" id="CHEBI:57287"/>
        <dbReference type="ChEBI" id="CHEBI:58343"/>
        <dbReference type="ChEBI" id="CHEBI:64479"/>
    </reaction>
</comment>
<evidence type="ECO:0000259" key="14">
    <source>
        <dbReference type="Pfam" id="PF01648"/>
    </source>
</evidence>
<comment type="pathway">
    <text evidence="2">Siderophore biosynthesis; enterobactin biosynthesis.</text>
</comment>
<dbReference type="PANTHER" id="PTHR38096">
    <property type="entry name" value="ENTEROBACTIN SYNTHASE COMPONENT D"/>
    <property type="match status" value="1"/>
</dbReference>
<evidence type="ECO:0000256" key="1">
    <source>
        <dbReference type="ARBA" id="ARBA00003937"/>
    </source>
</evidence>
<feature type="binding site" evidence="12">
    <location>
        <position position="114"/>
    </location>
    <ligand>
        <name>CoA</name>
        <dbReference type="ChEBI" id="CHEBI:57287"/>
    </ligand>
</feature>
<dbReference type="Pfam" id="PF17837">
    <property type="entry name" value="4PPT_N"/>
    <property type="match status" value="1"/>
</dbReference>
<feature type="binding site" evidence="12">
    <location>
        <position position="48"/>
    </location>
    <ligand>
        <name>CoA</name>
        <dbReference type="ChEBI" id="CHEBI:57287"/>
    </ligand>
</feature>
<feature type="binding site" evidence="13">
    <location>
        <position position="116"/>
    </location>
    <ligand>
        <name>Mg(2+)</name>
        <dbReference type="ChEBI" id="CHEBI:18420"/>
    </ligand>
</feature>
<keyword evidence="7" id="KW-0259">Enterobactin biosynthesis</keyword>
<evidence type="ECO:0000256" key="6">
    <source>
        <dbReference type="ARBA" id="ARBA00022679"/>
    </source>
</evidence>
<evidence type="ECO:0000256" key="5">
    <source>
        <dbReference type="ARBA" id="ARBA00019087"/>
    </source>
</evidence>
<dbReference type="GO" id="GO:0005886">
    <property type="term" value="C:plasma membrane"/>
    <property type="evidence" value="ECO:0007669"/>
    <property type="project" value="TreeGrafter"/>
</dbReference>
<dbReference type="Proteomes" id="UP000306147">
    <property type="component" value="Unassembled WGS sequence"/>
</dbReference>
<dbReference type="PANTHER" id="PTHR38096:SF1">
    <property type="entry name" value="ENTEROBACTIN SYNTHASE COMPONENT D"/>
    <property type="match status" value="1"/>
</dbReference>
<dbReference type="InterPro" id="IPR008278">
    <property type="entry name" value="4-PPantetheinyl_Trfase_dom"/>
</dbReference>
<accession>A0A4V3QY03</accession>
<keyword evidence="17" id="KW-1185">Reference proteome</keyword>
<evidence type="ECO:0000313" key="17">
    <source>
        <dbReference type="Proteomes" id="UP000306147"/>
    </source>
</evidence>
<feature type="binding site" evidence="12">
    <location>
        <position position="159"/>
    </location>
    <ligand>
        <name>CoA</name>
        <dbReference type="ChEBI" id="CHEBI:57287"/>
    </ligand>
</feature>
<dbReference type="GO" id="GO:0009366">
    <property type="term" value="C:enterobactin synthetase complex"/>
    <property type="evidence" value="ECO:0007669"/>
    <property type="project" value="InterPro"/>
</dbReference>